<dbReference type="GO" id="GO:0004497">
    <property type="term" value="F:monooxygenase activity"/>
    <property type="evidence" value="ECO:0007669"/>
    <property type="project" value="UniProtKB-KW"/>
</dbReference>
<evidence type="ECO:0000313" key="2">
    <source>
        <dbReference type="Proteomes" id="UP001515641"/>
    </source>
</evidence>
<proteinExistence type="predicted"/>
<dbReference type="InterPro" id="IPR052936">
    <property type="entry name" value="Jasmonate_Hydroxylase-like"/>
</dbReference>
<name>A0ABX0L0D8_9NEIS</name>
<dbReference type="PANTHER" id="PTHR37811:SF2">
    <property type="entry name" value="ABM DOMAIN-CONTAINING PROTEIN"/>
    <property type="match status" value="1"/>
</dbReference>
<dbReference type="PANTHER" id="PTHR37811">
    <property type="entry name" value="BLL5343 PROTEIN"/>
    <property type="match status" value="1"/>
</dbReference>
<dbReference type="EMBL" id="JAAOMA010000009">
    <property type="protein sequence ID" value="NHR05209.1"/>
    <property type="molecule type" value="Genomic_DNA"/>
</dbReference>
<keyword evidence="1" id="KW-0560">Oxidoreductase</keyword>
<protein>
    <submittedName>
        <fullName evidence="1">Antibiotic biosynthesis monooxygenase</fullName>
    </submittedName>
</protein>
<evidence type="ECO:0000313" key="1">
    <source>
        <dbReference type="EMBL" id="NHR05209.1"/>
    </source>
</evidence>
<accession>A0ABX0L0D8</accession>
<dbReference type="Proteomes" id="UP001515641">
    <property type="component" value="Unassembled WGS sequence"/>
</dbReference>
<reference evidence="1 2" key="1">
    <citation type="submission" date="2020-03" db="EMBL/GenBank/DDBJ databases">
        <title>Draft genome sequence of environmentally isolated cultures.</title>
        <authorList>
            <person name="Wilson H.S."/>
            <person name="De Leon M.E."/>
        </authorList>
    </citation>
    <scope>NUCLEOTIDE SEQUENCE [LARGE SCALE GENOMIC DNA]</scope>
    <source>
        <strain evidence="1 2">HSC-31F16</strain>
    </source>
</reference>
<dbReference type="RefSeq" id="WP_166451572.1">
    <property type="nucleotide sequence ID" value="NZ_JAAOMA010000009.1"/>
</dbReference>
<keyword evidence="2" id="KW-1185">Reference proteome</keyword>
<sequence>MHVVIFRAATRQLDDEYFAVAQQMRQLALERFGCLAFVSACENGQEIALSYWPDADSIRVWKAHADHVLAQQLGRERWYRQYRVEVAHIERSYEWTMDAST</sequence>
<dbReference type="Gene3D" id="3.30.70.100">
    <property type="match status" value="1"/>
</dbReference>
<keyword evidence="1" id="KW-0503">Monooxygenase</keyword>
<organism evidence="1 2">
    <name type="scientific">Chromobacterium fluminis</name>
    <dbReference type="NCBI Taxonomy" id="3044269"/>
    <lineage>
        <taxon>Bacteria</taxon>
        <taxon>Pseudomonadati</taxon>
        <taxon>Pseudomonadota</taxon>
        <taxon>Betaproteobacteria</taxon>
        <taxon>Neisseriales</taxon>
        <taxon>Chromobacteriaceae</taxon>
        <taxon>Chromobacterium</taxon>
    </lineage>
</organism>
<dbReference type="SUPFAM" id="SSF54909">
    <property type="entry name" value="Dimeric alpha+beta barrel"/>
    <property type="match status" value="1"/>
</dbReference>
<dbReference type="InterPro" id="IPR011008">
    <property type="entry name" value="Dimeric_a/b-barrel"/>
</dbReference>
<gene>
    <name evidence="1" type="ORF">HA052_08345</name>
</gene>
<comment type="caution">
    <text evidence="1">The sequence shown here is derived from an EMBL/GenBank/DDBJ whole genome shotgun (WGS) entry which is preliminary data.</text>
</comment>